<accession>A0AAE4Z034</accession>
<sequence>MIYEVYFFIFVLLKLNSSKEYFHMCKIAFKKITKDKII</sequence>
<proteinExistence type="predicted"/>
<evidence type="ECO:0000313" key="1">
    <source>
        <dbReference type="EMBL" id="OSB18238.1"/>
    </source>
</evidence>
<organism evidence="1 3">
    <name type="scientific">Clostridium sporogenes</name>
    <dbReference type="NCBI Taxonomy" id="1509"/>
    <lineage>
        <taxon>Bacteria</taxon>
        <taxon>Bacillati</taxon>
        <taxon>Bacillota</taxon>
        <taxon>Clostridia</taxon>
        <taxon>Eubacteriales</taxon>
        <taxon>Clostridiaceae</taxon>
        <taxon>Clostridium</taxon>
    </lineage>
</organism>
<reference evidence="1 3" key="1">
    <citation type="submission" date="2017-02" db="EMBL/GenBank/DDBJ databases">
        <title>Differentiating clades of botulinum-neurotoxin-producing Clostridia with a simple, multiplex PCR assay.</title>
        <authorList>
            <person name="Williamson C.H.D."/>
            <person name="Vazquez A."/>
            <person name="Hill K."/>
            <person name="Smith T.J."/>
            <person name="Nottingham R."/>
            <person name="Stone N.E."/>
            <person name="Sobek C.J."/>
            <person name="Cocking J.H."/>
            <person name="Fernandez R.A."/>
            <person name="Caballero P.A."/>
            <person name="Leiser O.P."/>
            <person name="Keim P."/>
            <person name="Sahl J.W."/>
        </authorList>
    </citation>
    <scope>NUCLEOTIDE SEQUENCE [LARGE SCALE GENOMIC DNA]</scope>
    <source>
        <strain evidence="1 3">CLS_DGF_0088_06</strain>
    </source>
</reference>
<dbReference type="Proteomes" id="UP000193911">
    <property type="component" value="Unassembled WGS sequence"/>
</dbReference>
<evidence type="ECO:0000313" key="3">
    <source>
        <dbReference type="Proteomes" id="UP000193911"/>
    </source>
</evidence>
<protein>
    <submittedName>
        <fullName evidence="1">Uncharacterized protein</fullName>
    </submittedName>
</protein>
<dbReference type="Proteomes" id="UP000962161">
    <property type="component" value="Chromosome"/>
</dbReference>
<dbReference type="EMBL" id="CP022405">
    <property type="protein sequence ID" value="QDY31881.1"/>
    <property type="molecule type" value="Genomic_DNA"/>
</dbReference>
<evidence type="ECO:0000313" key="2">
    <source>
        <dbReference type="EMBL" id="QDY31881.1"/>
    </source>
</evidence>
<reference evidence="2" key="2">
    <citation type="submission" date="2017-07" db="EMBL/GenBank/DDBJ databases">
        <title>Genome sequencing of BoNT-producing clostridia.</title>
        <authorList>
            <person name="Williamson C."/>
        </authorList>
    </citation>
    <scope>NUCLEOTIDE SEQUENCE</scope>
    <source>
        <strain evidence="2">AM553</strain>
    </source>
</reference>
<name>A0AAE4Z034_CLOSG</name>
<dbReference type="EMBL" id="MWJJ01000001">
    <property type="protein sequence ID" value="OSB18238.1"/>
    <property type="molecule type" value="Genomic_DNA"/>
</dbReference>
<dbReference type="AlphaFoldDB" id="A0AAE4Z034"/>
<gene>
    <name evidence="1" type="ORF">B2H94_03735</name>
    <name evidence="2" type="ORF">CGS26_05805</name>
</gene>